<gene>
    <name evidence="1" type="ORF">LCOR_11586.1</name>
</gene>
<dbReference type="Proteomes" id="UP000027586">
    <property type="component" value="Unassembled WGS sequence"/>
</dbReference>
<comment type="caution">
    <text evidence="1">The sequence shown here is derived from an EMBL/GenBank/DDBJ whole genome shotgun (WGS) entry which is preliminary data.</text>
</comment>
<accession>A0A068SEM9</accession>
<organism evidence="1 2">
    <name type="scientific">Lichtheimia corymbifera JMRC:FSU:9682</name>
    <dbReference type="NCBI Taxonomy" id="1263082"/>
    <lineage>
        <taxon>Eukaryota</taxon>
        <taxon>Fungi</taxon>
        <taxon>Fungi incertae sedis</taxon>
        <taxon>Mucoromycota</taxon>
        <taxon>Mucoromycotina</taxon>
        <taxon>Mucoromycetes</taxon>
        <taxon>Mucorales</taxon>
        <taxon>Lichtheimiaceae</taxon>
        <taxon>Lichtheimia</taxon>
    </lineage>
</organism>
<reference evidence="1" key="1">
    <citation type="submission" date="2013-08" db="EMBL/GenBank/DDBJ databases">
        <title>Gene expansion shapes genome architecture in the human pathogen Lichtheimia corymbifera: an evolutionary genomics analysis in the ancient terrestrial Mucorales (Mucoromycotina).</title>
        <authorList>
            <person name="Schwartze V.U."/>
            <person name="Winter S."/>
            <person name="Shelest E."/>
            <person name="Marcet-Houben M."/>
            <person name="Horn F."/>
            <person name="Wehner S."/>
            <person name="Hoffmann K."/>
            <person name="Riege K."/>
            <person name="Sammeth M."/>
            <person name="Nowrousian M."/>
            <person name="Valiante V."/>
            <person name="Linde J."/>
            <person name="Jacobsen I.D."/>
            <person name="Marz M."/>
            <person name="Brakhage A.A."/>
            <person name="Gabaldon T."/>
            <person name="Bocker S."/>
            <person name="Voigt K."/>
        </authorList>
    </citation>
    <scope>NUCLEOTIDE SEQUENCE [LARGE SCALE GENOMIC DNA]</scope>
    <source>
        <strain evidence="1">FSU 9682</strain>
    </source>
</reference>
<dbReference type="VEuPathDB" id="FungiDB:LCOR_11586.1"/>
<dbReference type="OrthoDB" id="2382382at2759"/>
<dbReference type="AlphaFoldDB" id="A0A068SEM9"/>
<keyword evidence="2" id="KW-1185">Reference proteome</keyword>
<protein>
    <submittedName>
        <fullName evidence="1">Uncharacterized protein</fullName>
    </submittedName>
</protein>
<proteinExistence type="predicted"/>
<sequence length="124" mass="13855">MVWSLVQRLPFIKRAFPKHGQQEGCATEYSNVFYSCNSSSIIPSTQLSSSSTIGNYDRFTASASTFATTGSNHSTTFNHSTLNVDMMAGYSNFYLKLPDGRYMVRVRTADRKTIGSYIIEGHMI</sequence>
<dbReference type="EMBL" id="CBTN010000108">
    <property type="protein sequence ID" value="CDH60808.1"/>
    <property type="molecule type" value="Genomic_DNA"/>
</dbReference>
<evidence type="ECO:0000313" key="1">
    <source>
        <dbReference type="EMBL" id="CDH60808.1"/>
    </source>
</evidence>
<evidence type="ECO:0000313" key="2">
    <source>
        <dbReference type="Proteomes" id="UP000027586"/>
    </source>
</evidence>
<name>A0A068SEM9_9FUNG</name>